<evidence type="ECO:0000313" key="2">
    <source>
        <dbReference type="Proteomes" id="UP001172083"/>
    </source>
</evidence>
<accession>A0ABT8LA45</accession>
<dbReference type="Proteomes" id="UP001172083">
    <property type="component" value="Unassembled WGS sequence"/>
</dbReference>
<protein>
    <submittedName>
        <fullName evidence="1">Uncharacterized protein</fullName>
    </submittedName>
</protein>
<comment type="caution">
    <text evidence="1">The sequence shown here is derived from an EMBL/GenBank/DDBJ whole genome shotgun (WGS) entry which is preliminary data.</text>
</comment>
<organism evidence="1 2">
    <name type="scientific">Agaribacillus aureus</name>
    <dbReference type="NCBI Taxonomy" id="3051825"/>
    <lineage>
        <taxon>Bacteria</taxon>
        <taxon>Pseudomonadati</taxon>
        <taxon>Bacteroidota</taxon>
        <taxon>Cytophagia</taxon>
        <taxon>Cytophagales</taxon>
        <taxon>Splendidivirgaceae</taxon>
        <taxon>Agaribacillus</taxon>
    </lineage>
</organism>
<evidence type="ECO:0000313" key="1">
    <source>
        <dbReference type="EMBL" id="MDN5214629.1"/>
    </source>
</evidence>
<dbReference type="InterPro" id="IPR036410">
    <property type="entry name" value="HSP_DnaJ_Cys-rich_dom_sf"/>
</dbReference>
<dbReference type="SUPFAM" id="SSF57938">
    <property type="entry name" value="DnaJ/Hsp40 cysteine-rich domain"/>
    <property type="match status" value="1"/>
</dbReference>
<sequence length="63" mass="7171">MIRLLFFAAIIVALYFIIKKLLAPGDFVRCGRCEGKGFWYAARDRVTCDWCKGSGKLPREGIE</sequence>
<dbReference type="RefSeq" id="WP_346759968.1">
    <property type="nucleotide sequence ID" value="NZ_JAUJEB010000005.1"/>
</dbReference>
<name>A0ABT8LA45_9BACT</name>
<gene>
    <name evidence="1" type="ORF">QQ020_21295</name>
</gene>
<keyword evidence="2" id="KW-1185">Reference proteome</keyword>
<dbReference type="EMBL" id="JAUJEB010000005">
    <property type="protein sequence ID" value="MDN5214629.1"/>
    <property type="molecule type" value="Genomic_DNA"/>
</dbReference>
<proteinExistence type="predicted"/>
<reference evidence="1" key="1">
    <citation type="submission" date="2023-06" db="EMBL/GenBank/DDBJ databases">
        <title>Genomic of Agaribacillus aureum.</title>
        <authorList>
            <person name="Wang G."/>
        </authorList>
    </citation>
    <scope>NUCLEOTIDE SEQUENCE</scope>
    <source>
        <strain evidence="1">BMA12</strain>
    </source>
</reference>
<dbReference type="Gene3D" id="6.20.20.10">
    <property type="match status" value="1"/>
</dbReference>